<dbReference type="InterPro" id="IPR000415">
    <property type="entry name" value="Nitroreductase-like"/>
</dbReference>
<dbReference type="Gene3D" id="3.40.109.10">
    <property type="entry name" value="NADH Oxidase"/>
    <property type="match status" value="1"/>
</dbReference>
<dbReference type="EMBL" id="JFKE01000008">
    <property type="protein sequence ID" value="KAJ54374.1"/>
    <property type="molecule type" value="Genomic_DNA"/>
</dbReference>
<protein>
    <recommendedName>
        <fullName evidence="6">Nitroreductase domain-containing protein</fullName>
    </recommendedName>
</protein>
<sequence>MTPATRRAAAATVTEALQTRQSMRAFLPDPVDDAIIAEILQNAARAPSGTNTQPWHVYVVRGQQREELSAEILAAFNAGEQPAFEYSYYPETWRDPYLARRRANGWGLYGALGIEKGQRDKMQAQHGRNYLFFDAPVGLMFTIDRDLEIGSWLDYGMFLQSVMVAARGYGLDTCAQQAFAQYHAIIGRRLSIPADQMIICGMALGYADMTAPENHYRTPREPLDVFATFVQELAP</sequence>
<dbReference type="PANTHER" id="PTHR43673:SF2">
    <property type="entry name" value="NITROREDUCTASE"/>
    <property type="match status" value="1"/>
</dbReference>
<proteinExistence type="inferred from homology"/>
<gene>
    <name evidence="7" type="ORF">ACMU_18275</name>
</gene>
<evidence type="ECO:0000256" key="3">
    <source>
        <dbReference type="ARBA" id="ARBA00022630"/>
    </source>
</evidence>
<dbReference type="Pfam" id="PF00881">
    <property type="entry name" value="Nitroreductase"/>
    <property type="match status" value="1"/>
</dbReference>
<reference evidence="7 8" key="1">
    <citation type="submission" date="2014-03" db="EMBL/GenBank/DDBJ databases">
        <title>Draft Genome Sequence of Actibacterium mucosum KCTC 23349, a Marine Alphaproteobacterium with Complex Ionic Requirements Isolated from Mediterranean Seawater at Malvarrosa Beach, Valencia, Spain.</title>
        <authorList>
            <person name="Arahal D.R."/>
            <person name="Shao Z."/>
            <person name="Lai Q."/>
            <person name="Pujalte M.J."/>
        </authorList>
    </citation>
    <scope>NUCLEOTIDE SEQUENCE [LARGE SCALE GENOMIC DNA]</scope>
    <source>
        <strain evidence="7 8">KCTC 23349</strain>
    </source>
</reference>
<comment type="caution">
    <text evidence="7">The sequence shown here is derived from an EMBL/GenBank/DDBJ whole genome shotgun (WGS) entry which is preliminary data.</text>
</comment>
<evidence type="ECO:0000256" key="2">
    <source>
        <dbReference type="ARBA" id="ARBA00007118"/>
    </source>
</evidence>
<keyword evidence="5" id="KW-0560">Oxidoreductase</keyword>
<name>A0A037ZD16_9RHOB</name>
<keyword evidence="8" id="KW-1185">Reference proteome</keyword>
<dbReference type="Proteomes" id="UP000026249">
    <property type="component" value="Unassembled WGS sequence"/>
</dbReference>
<comment type="similarity">
    <text evidence="2">Belongs to the nitroreductase family.</text>
</comment>
<dbReference type="SUPFAM" id="SSF55469">
    <property type="entry name" value="FMN-dependent nitroreductase-like"/>
    <property type="match status" value="1"/>
</dbReference>
<dbReference type="InterPro" id="IPR029479">
    <property type="entry name" value="Nitroreductase"/>
</dbReference>
<keyword evidence="3" id="KW-0285">Flavoprotein</keyword>
<comment type="cofactor">
    <cofactor evidence="1">
        <name>FMN</name>
        <dbReference type="ChEBI" id="CHEBI:58210"/>
    </cofactor>
</comment>
<dbReference type="AlphaFoldDB" id="A0A037ZD16"/>
<accession>A0A037ZD16</accession>
<evidence type="ECO:0000313" key="8">
    <source>
        <dbReference type="Proteomes" id="UP000026249"/>
    </source>
</evidence>
<organism evidence="7 8">
    <name type="scientific">Actibacterium mucosum KCTC 23349</name>
    <dbReference type="NCBI Taxonomy" id="1454373"/>
    <lineage>
        <taxon>Bacteria</taxon>
        <taxon>Pseudomonadati</taxon>
        <taxon>Pseudomonadota</taxon>
        <taxon>Alphaproteobacteria</taxon>
        <taxon>Rhodobacterales</taxon>
        <taxon>Roseobacteraceae</taxon>
        <taxon>Actibacterium</taxon>
    </lineage>
</organism>
<feature type="domain" description="Nitroreductase" evidence="6">
    <location>
        <begin position="18"/>
        <end position="206"/>
    </location>
</feature>
<keyword evidence="4" id="KW-0288">FMN</keyword>
<evidence type="ECO:0000313" key="7">
    <source>
        <dbReference type="EMBL" id="KAJ54374.1"/>
    </source>
</evidence>
<dbReference type="GO" id="GO:0016491">
    <property type="term" value="F:oxidoreductase activity"/>
    <property type="evidence" value="ECO:0007669"/>
    <property type="project" value="UniProtKB-KW"/>
</dbReference>
<evidence type="ECO:0000259" key="6">
    <source>
        <dbReference type="Pfam" id="PF00881"/>
    </source>
</evidence>
<evidence type="ECO:0000256" key="5">
    <source>
        <dbReference type="ARBA" id="ARBA00023002"/>
    </source>
</evidence>
<dbReference type="STRING" id="1454373.ACMU_18275"/>
<evidence type="ECO:0000256" key="1">
    <source>
        <dbReference type="ARBA" id="ARBA00001917"/>
    </source>
</evidence>
<dbReference type="PANTHER" id="PTHR43673">
    <property type="entry name" value="NAD(P)H NITROREDUCTASE YDGI-RELATED"/>
    <property type="match status" value="1"/>
</dbReference>
<dbReference type="CDD" id="cd02136">
    <property type="entry name" value="PnbA_NfnB-like"/>
    <property type="match status" value="1"/>
</dbReference>
<evidence type="ECO:0000256" key="4">
    <source>
        <dbReference type="ARBA" id="ARBA00022643"/>
    </source>
</evidence>